<keyword evidence="1" id="KW-0472">Membrane</keyword>
<evidence type="ECO:0000313" key="4">
    <source>
        <dbReference type="Proteomes" id="UP001252270"/>
    </source>
</evidence>
<dbReference type="Pfam" id="PF05656">
    <property type="entry name" value="DUF805"/>
    <property type="match status" value="1"/>
</dbReference>
<evidence type="ECO:0000313" key="3">
    <source>
        <dbReference type="EMBL" id="MDR5892502.1"/>
    </source>
</evidence>
<dbReference type="InterPro" id="IPR008523">
    <property type="entry name" value="DUF805"/>
</dbReference>
<feature type="transmembrane region" description="Helical" evidence="1">
    <location>
        <begin position="122"/>
        <end position="145"/>
    </location>
</feature>
<dbReference type="Pfam" id="PF09851">
    <property type="entry name" value="SHOCT"/>
    <property type="match status" value="1"/>
</dbReference>
<gene>
    <name evidence="3" type="ORF">QC820_06705</name>
</gene>
<organism evidence="3 4">
    <name type="scientific">Halomonas mongoliensis</name>
    <dbReference type="NCBI Taxonomy" id="321265"/>
    <lineage>
        <taxon>Bacteria</taxon>
        <taxon>Pseudomonadati</taxon>
        <taxon>Pseudomonadota</taxon>
        <taxon>Gammaproteobacteria</taxon>
        <taxon>Oceanospirillales</taxon>
        <taxon>Halomonadaceae</taxon>
        <taxon>Halomonas</taxon>
    </lineage>
</organism>
<feature type="transmembrane region" description="Helical" evidence="1">
    <location>
        <begin position="91"/>
        <end position="110"/>
    </location>
</feature>
<protein>
    <submittedName>
        <fullName evidence="3">DUF805 domain-containing protein</fullName>
    </submittedName>
</protein>
<keyword evidence="4" id="KW-1185">Reference proteome</keyword>
<feature type="domain" description="SHOCT" evidence="2">
    <location>
        <begin position="165"/>
        <end position="192"/>
    </location>
</feature>
<dbReference type="EMBL" id="JARWAL010000005">
    <property type="protein sequence ID" value="MDR5892502.1"/>
    <property type="molecule type" value="Genomic_DNA"/>
</dbReference>
<keyword evidence="1" id="KW-0812">Transmembrane</keyword>
<dbReference type="InterPro" id="IPR018649">
    <property type="entry name" value="SHOCT"/>
</dbReference>
<evidence type="ECO:0000256" key="1">
    <source>
        <dbReference type="SAM" id="Phobius"/>
    </source>
</evidence>
<proteinExistence type="predicted"/>
<sequence>MKTITDNYITAIKRRNDFKGKSGRPEFWYFFLVVFAVSLPLSLLEIAFTTLGSPLSTLFKILTLLWTLAHLWPGLAVAIRRLNDTGRGPTLAYIAYGSGAMMLLTDLFLGGIPHHAIPSGTLIFSGFIVIIAIISSILLLVFACLPSEEQVKKSAQAREAKALMEEIDKLEALRQSGAINDKEYQQMRQRLMGEA</sequence>
<feature type="transmembrane region" description="Helical" evidence="1">
    <location>
        <begin position="27"/>
        <end position="51"/>
    </location>
</feature>
<dbReference type="RefSeq" id="WP_309636281.1">
    <property type="nucleotide sequence ID" value="NZ_JARWAL010000005.1"/>
</dbReference>
<accession>A0ABU1GLS5</accession>
<comment type="caution">
    <text evidence="3">The sequence shown here is derived from an EMBL/GenBank/DDBJ whole genome shotgun (WGS) entry which is preliminary data.</text>
</comment>
<keyword evidence="1" id="KW-1133">Transmembrane helix</keyword>
<evidence type="ECO:0000259" key="2">
    <source>
        <dbReference type="Pfam" id="PF09851"/>
    </source>
</evidence>
<dbReference type="Proteomes" id="UP001252270">
    <property type="component" value="Unassembled WGS sequence"/>
</dbReference>
<feature type="transmembrane region" description="Helical" evidence="1">
    <location>
        <begin position="57"/>
        <end position="79"/>
    </location>
</feature>
<dbReference type="PANTHER" id="PTHR34980">
    <property type="entry name" value="INNER MEMBRANE PROTEIN-RELATED-RELATED"/>
    <property type="match status" value="1"/>
</dbReference>
<reference evidence="3 4" key="1">
    <citation type="submission" date="2023-04" db="EMBL/GenBank/DDBJ databases">
        <title>A long-awaited taxogenomic arrangement of the family Halomonadaceae.</title>
        <authorList>
            <person name="De La Haba R."/>
            <person name="Chuvochina M."/>
            <person name="Wittouck S."/>
            <person name="Arahal D.R."/>
            <person name="Sanchez-Porro C."/>
            <person name="Hugenholtz P."/>
            <person name="Ventosa A."/>
        </authorList>
    </citation>
    <scope>NUCLEOTIDE SEQUENCE [LARGE SCALE GENOMIC DNA]</scope>
    <source>
        <strain evidence="3 4">DSM 17332</strain>
    </source>
</reference>
<name>A0ABU1GLS5_9GAMM</name>
<dbReference type="PANTHER" id="PTHR34980:SF2">
    <property type="entry name" value="INNER MEMBRANE PROTEIN YHAH-RELATED"/>
    <property type="match status" value="1"/>
</dbReference>